<name>A0A3S4TCD7_9BACT</name>
<dbReference type="KEGG" id="poc:NCTC13071_02097"/>
<protein>
    <recommendedName>
        <fullName evidence="3">Type VI secretion protein, VC_A0111 family</fullName>
    </recommendedName>
</protein>
<dbReference type="AlphaFoldDB" id="A0A3S4TCD7"/>
<gene>
    <name evidence="1" type="ORF">NCTC13071_02097</name>
</gene>
<evidence type="ECO:0000313" key="2">
    <source>
        <dbReference type="Proteomes" id="UP000274578"/>
    </source>
</evidence>
<dbReference type="Proteomes" id="UP000274578">
    <property type="component" value="Chromosome 1"/>
</dbReference>
<proteinExistence type="predicted"/>
<evidence type="ECO:0000313" key="1">
    <source>
        <dbReference type="EMBL" id="VEH16080.1"/>
    </source>
</evidence>
<organism evidence="1 2">
    <name type="scientific">Segatella oris</name>
    <dbReference type="NCBI Taxonomy" id="28135"/>
    <lineage>
        <taxon>Bacteria</taxon>
        <taxon>Pseudomonadati</taxon>
        <taxon>Bacteroidota</taxon>
        <taxon>Bacteroidia</taxon>
        <taxon>Bacteroidales</taxon>
        <taxon>Prevotellaceae</taxon>
        <taxon>Segatella</taxon>
    </lineage>
</organism>
<evidence type="ECO:0008006" key="3">
    <source>
        <dbReference type="Google" id="ProtNLM"/>
    </source>
</evidence>
<dbReference type="RefSeq" id="WP_018921092.1">
    <property type="nucleotide sequence ID" value="NZ_LR134384.1"/>
</dbReference>
<dbReference type="GeneID" id="85012872"/>
<dbReference type="EMBL" id="LR134384">
    <property type="protein sequence ID" value="VEH16080.1"/>
    <property type="molecule type" value="Genomic_DNA"/>
</dbReference>
<reference evidence="1 2" key="1">
    <citation type="submission" date="2018-12" db="EMBL/GenBank/DDBJ databases">
        <authorList>
            <consortium name="Pathogen Informatics"/>
        </authorList>
    </citation>
    <scope>NUCLEOTIDE SEQUENCE [LARGE SCALE GENOMIC DNA]</scope>
    <source>
        <strain evidence="1 2">NCTC13071</strain>
    </source>
</reference>
<sequence>MGTDMNINKRVAVNEFSKSEAGKLLAEVFFRELQFISGETLLDKLIVHNHGMNRRVLSQDVLDTQTEDLPGTSKVQIVLHLARNGIYHQLPEFLFHPISLSSPGMTNNEIVAAMRANRKKEEKTIKFFQPFDTAFFKDGVSIFKRSLDLFNSPYANRILQNVSSLFYSKATPLTQGEKYRLFLFLCQAEDLKENLSALENVLYTVLCMQVSLKYKSHNIKEPPYGTLGTCRLGLNSGLSGSFASELDDVEAKLCFKKNIESEKVLKEKMDAVRFILSFFIVSARHIDIIYTVKSNTEFVLGTNFLGYDTNL</sequence>
<accession>A0A3S4TCD7</accession>